<keyword evidence="9" id="KW-1185">Reference proteome</keyword>
<dbReference type="AlphaFoldDB" id="A0A820UXN5"/>
<proteinExistence type="inferred from homology"/>
<gene>
    <name evidence="8" type="ORF">OVN521_LOCUS40274</name>
</gene>
<feature type="non-terminal residue" evidence="8">
    <location>
        <position position="1"/>
    </location>
</feature>
<evidence type="ECO:0000256" key="1">
    <source>
        <dbReference type="ARBA" id="ARBA00004123"/>
    </source>
</evidence>
<name>A0A820UXN5_9BILA</name>
<keyword evidence="7" id="KW-0539">Nucleus</keyword>
<comment type="caution">
    <text evidence="8">The sequence shown here is derived from an EMBL/GenBank/DDBJ whole genome shotgun (WGS) entry which is preliminary data.</text>
</comment>
<organism evidence="8 9">
    <name type="scientific">Rotaria magnacalcarata</name>
    <dbReference type="NCBI Taxonomy" id="392030"/>
    <lineage>
        <taxon>Eukaryota</taxon>
        <taxon>Metazoa</taxon>
        <taxon>Spiralia</taxon>
        <taxon>Gnathifera</taxon>
        <taxon>Rotifera</taxon>
        <taxon>Eurotatoria</taxon>
        <taxon>Bdelloidea</taxon>
        <taxon>Philodinida</taxon>
        <taxon>Philodinidae</taxon>
        <taxon>Rotaria</taxon>
    </lineage>
</organism>
<dbReference type="Pfam" id="PF04502">
    <property type="entry name" value="Saf4_Yju2"/>
    <property type="match status" value="1"/>
</dbReference>
<evidence type="ECO:0000256" key="7">
    <source>
        <dbReference type="ARBA" id="ARBA00023242"/>
    </source>
</evidence>
<evidence type="ECO:0000256" key="3">
    <source>
        <dbReference type="ARBA" id="ARBA00022723"/>
    </source>
</evidence>
<dbReference type="EMBL" id="CAJOBG010052121">
    <property type="protein sequence ID" value="CAF4492257.1"/>
    <property type="molecule type" value="Genomic_DNA"/>
</dbReference>
<evidence type="ECO:0000313" key="8">
    <source>
        <dbReference type="EMBL" id="CAF4492257.1"/>
    </source>
</evidence>
<dbReference type="GO" id="GO:0046872">
    <property type="term" value="F:metal ion binding"/>
    <property type="evidence" value="ECO:0007669"/>
    <property type="project" value="UniProtKB-KW"/>
</dbReference>
<evidence type="ECO:0000256" key="2">
    <source>
        <dbReference type="ARBA" id="ARBA00022664"/>
    </source>
</evidence>
<dbReference type="InterPro" id="IPR007590">
    <property type="entry name" value="Saf4/Yju2"/>
</dbReference>
<accession>A0A820UXN5</accession>
<dbReference type="InterPro" id="IPR043701">
    <property type="entry name" value="Yju2"/>
</dbReference>
<evidence type="ECO:0000256" key="6">
    <source>
        <dbReference type="ARBA" id="ARBA00023187"/>
    </source>
</evidence>
<dbReference type="GO" id="GO:0000398">
    <property type="term" value="P:mRNA splicing, via spliceosome"/>
    <property type="evidence" value="ECO:0007669"/>
    <property type="project" value="InterPro"/>
</dbReference>
<protein>
    <recommendedName>
        <fullName evidence="10">Splicing factor YJU2</fullName>
    </recommendedName>
</protein>
<dbReference type="GO" id="GO:0071006">
    <property type="term" value="C:U2-type catalytic step 1 spliceosome"/>
    <property type="evidence" value="ECO:0007669"/>
    <property type="project" value="TreeGrafter"/>
</dbReference>
<dbReference type="PANTHER" id="PTHR12111:SF1">
    <property type="entry name" value="SPLICING FACTOR YJU2"/>
    <property type="match status" value="1"/>
</dbReference>
<dbReference type="HAMAP" id="MF_03226">
    <property type="entry name" value="YJU2"/>
    <property type="match status" value="1"/>
</dbReference>
<keyword evidence="3" id="KW-0479">Metal-binding</keyword>
<dbReference type="PANTHER" id="PTHR12111">
    <property type="entry name" value="SPLICING FACTOR YJU2"/>
    <property type="match status" value="1"/>
</dbReference>
<keyword evidence="2" id="KW-0507">mRNA processing</keyword>
<evidence type="ECO:0000256" key="4">
    <source>
        <dbReference type="ARBA" id="ARBA00022728"/>
    </source>
</evidence>
<keyword evidence="6" id="KW-0508">mRNA splicing</keyword>
<dbReference type="Proteomes" id="UP000663866">
    <property type="component" value="Unassembled WGS sequence"/>
</dbReference>
<reference evidence="8" key="1">
    <citation type="submission" date="2021-02" db="EMBL/GenBank/DDBJ databases">
        <authorList>
            <person name="Nowell W R."/>
        </authorList>
    </citation>
    <scope>NUCLEOTIDE SEQUENCE</scope>
</reference>
<evidence type="ECO:0008006" key="10">
    <source>
        <dbReference type="Google" id="ProtNLM"/>
    </source>
</evidence>
<keyword evidence="5" id="KW-0862">Zinc</keyword>
<sequence length="159" mass="18677">MSERKVLNKYYPPDFDPSKLPRAKRSKNRQFTIRLMAPCNMRCKTCGEYIYKGKKFNARKEDVMGDSYLGIQIYRFYIKCTKCLREITFKTDPANGDYELEHGAMRNFESVRLAEKQAKEEAAKVLEEEALNPMKLLENRTRDSRQEMAAIEALEDIKE</sequence>
<comment type="subcellular location">
    <subcellularLocation>
        <location evidence="1">Nucleus</location>
    </subcellularLocation>
</comment>
<keyword evidence="4" id="KW-0747">Spliceosome</keyword>
<evidence type="ECO:0000256" key="5">
    <source>
        <dbReference type="ARBA" id="ARBA00022833"/>
    </source>
</evidence>
<evidence type="ECO:0000313" key="9">
    <source>
        <dbReference type="Proteomes" id="UP000663866"/>
    </source>
</evidence>